<dbReference type="Pfam" id="PF04770">
    <property type="entry name" value="ZF-HD_dimer"/>
    <property type="match status" value="1"/>
</dbReference>
<dbReference type="EMBL" id="JAXQNO010000007">
    <property type="protein sequence ID" value="KAK4794855.1"/>
    <property type="molecule type" value="Genomic_DNA"/>
</dbReference>
<dbReference type="GO" id="GO:0008270">
    <property type="term" value="F:zinc ion binding"/>
    <property type="evidence" value="ECO:0007669"/>
    <property type="project" value="UniProtKB-KW"/>
</dbReference>
<comment type="caution">
    <text evidence="8">The sequence shown here is derived from an EMBL/GenBank/DDBJ whole genome shotgun (WGS) entry which is preliminary data.</text>
</comment>
<feature type="domain" description="ZF-HD dimerization-type" evidence="7">
    <location>
        <begin position="31"/>
        <end position="80"/>
    </location>
</feature>
<evidence type="ECO:0000256" key="3">
    <source>
        <dbReference type="ARBA" id="ARBA00022723"/>
    </source>
</evidence>
<evidence type="ECO:0000313" key="9">
    <source>
        <dbReference type="Proteomes" id="UP001346149"/>
    </source>
</evidence>
<dbReference type="GO" id="GO:0003700">
    <property type="term" value="F:DNA-binding transcription factor activity"/>
    <property type="evidence" value="ECO:0007669"/>
    <property type="project" value="TreeGrafter"/>
</dbReference>
<dbReference type="AlphaFoldDB" id="A0AAN7RB19"/>
<feature type="region of interest" description="Disordered" evidence="6">
    <location>
        <begin position="1"/>
        <end position="21"/>
    </location>
</feature>
<evidence type="ECO:0000313" key="8">
    <source>
        <dbReference type="EMBL" id="KAK4794855.1"/>
    </source>
</evidence>
<dbReference type="PROSITE" id="PS51523">
    <property type="entry name" value="ZF_HD_DIMER"/>
    <property type="match status" value="1"/>
</dbReference>
<evidence type="ECO:0000259" key="7">
    <source>
        <dbReference type="PROSITE" id="PS51523"/>
    </source>
</evidence>
<dbReference type="NCBIfam" id="TIGR01566">
    <property type="entry name" value="ZF_HD_prot_N"/>
    <property type="match status" value="1"/>
</dbReference>
<protein>
    <recommendedName>
        <fullName evidence="7">ZF-HD dimerization-type domain-containing protein</fullName>
    </recommendedName>
</protein>
<keyword evidence="3" id="KW-0479">Metal-binding</keyword>
<keyword evidence="5" id="KW-0862">Zinc</keyword>
<dbReference type="PANTHER" id="PTHR31948:SF162">
    <property type="entry name" value="MINI ZINC FINGER PROTEIN 2"/>
    <property type="match status" value="1"/>
</dbReference>
<keyword evidence="9" id="KW-1185">Reference proteome</keyword>
<dbReference type="GO" id="GO:0050793">
    <property type="term" value="P:regulation of developmental process"/>
    <property type="evidence" value="ECO:0007669"/>
    <property type="project" value="TreeGrafter"/>
</dbReference>
<sequence>MKKRQVVVRRSDGLRRSTSNTSSSAIRVVRYGECQKNHAASIGGYAVDGCREFMASGEEGTEDALNCAACGCHRNFHQRELDIAEVALLSAPQWNHTVFLSMLNLLDHIVSAMDFTGRSLFALKIDSAKDSDRGHKLVFIPEFDRPFFYSIVDHGKLILEDLCFP</sequence>
<dbReference type="GO" id="GO:0005737">
    <property type="term" value="C:cytoplasm"/>
    <property type="evidence" value="ECO:0007669"/>
    <property type="project" value="UniProtKB-SubCell"/>
</dbReference>
<evidence type="ECO:0000256" key="5">
    <source>
        <dbReference type="ARBA" id="ARBA00022833"/>
    </source>
</evidence>
<organism evidence="8 9">
    <name type="scientific">Trapa natans</name>
    <name type="common">Water chestnut</name>
    <dbReference type="NCBI Taxonomy" id="22666"/>
    <lineage>
        <taxon>Eukaryota</taxon>
        <taxon>Viridiplantae</taxon>
        <taxon>Streptophyta</taxon>
        <taxon>Embryophyta</taxon>
        <taxon>Tracheophyta</taxon>
        <taxon>Spermatophyta</taxon>
        <taxon>Magnoliopsida</taxon>
        <taxon>eudicotyledons</taxon>
        <taxon>Gunneridae</taxon>
        <taxon>Pentapetalae</taxon>
        <taxon>rosids</taxon>
        <taxon>malvids</taxon>
        <taxon>Myrtales</taxon>
        <taxon>Lythraceae</taxon>
        <taxon>Trapa</taxon>
    </lineage>
</organism>
<comment type="subcellular location">
    <subcellularLocation>
        <location evidence="1">Cytoplasm</location>
    </subcellularLocation>
</comment>
<keyword evidence="4" id="KW-0863">Zinc-finger</keyword>
<dbReference type="Proteomes" id="UP001346149">
    <property type="component" value="Unassembled WGS sequence"/>
</dbReference>
<dbReference type="InterPro" id="IPR006456">
    <property type="entry name" value="ZF_HD_homeobox_Cys/His_dimer"/>
</dbReference>
<gene>
    <name evidence="8" type="ORF">SAY86_012849</name>
</gene>
<evidence type="ECO:0000256" key="4">
    <source>
        <dbReference type="ARBA" id="ARBA00022771"/>
    </source>
</evidence>
<accession>A0AAN7RB19</accession>
<name>A0AAN7RB19_TRANT</name>
<keyword evidence="2" id="KW-0963">Cytoplasm</keyword>
<dbReference type="PANTHER" id="PTHR31948">
    <property type="entry name" value="ZINC-FINGER HOMEODOMAIN PROTEIN 2"/>
    <property type="match status" value="1"/>
</dbReference>
<dbReference type="GO" id="GO:0005634">
    <property type="term" value="C:nucleus"/>
    <property type="evidence" value="ECO:0007669"/>
    <property type="project" value="TreeGrafter"/>
</dbReference>
<reference evidence="8 9" key="1">
    <citation type="journal article" date="2023" name="Hortic Res">
        <title>Pangenome of water caltrop reveals structural variations and asymmetric subgenome divergence after allopolyploidization.</title>
        <authorList>
            <person name="Zhang X."/>
            <person name="Chen Y."/>
            <person name="Wang L."/>
            <person name="Yuan Y."/>
            <person name="Fang M."/>
            <person name="Shi L."/>
            <person name="Lu R."/>
            <person name="Comes H.P."/>
            <person name="Ma Y."/>
            <person name="Chen Y."/>
            <person name="Huang G."/>
            <person name="Zhou Y."/>
            <person name="Zheng Z."/>
            <person name="Qiu Y."/>
        </authorList>
    </citation>
    <scope>NUCLEOTIDE SEQUENCE [LARGE SCALE GENOMIC DNA]</scope>
    <source>
        <strain evidence="8">F231</strain>
    </source>
</reference>
<dbReference type="GO" id="GO:0000976">
    <property type="term" value="F:transcription cis-regulatory region binding"/>
    <property type="evidence" value="ECO:0007669"/>
    <property type="project" value="TreeGrafter"/>
</dbReference>
<evidence type="ECO:0000256" key="1">
    <source>
        <dbReference type="ARBA" id="ARBA00004496"/>
    </source>
</evidence>
<proteinExistence type="predicted"/>
<evidence type="ECO:0000256" key="6">
    <source>
        <dbReference type="SAM" id="MobiDB-lite"/>
    </source>
</evidence>
<evidence type="ECO:0000256" key="2">
    <source>
        <dbReference type="ARBA" id="ARBA00022490"/>
    </source>
</evidence>